<proteinExistence type="inferred from homology"/>
<organism evidence="3 4">
    <name type="scientific">Bradyrhizobium iriomotense</name>
    <dbReference type="NCBI Taxonomy" id="441950"/>
    <lineage>
        <taxon>Bacteria</taxon>
        <taxon>Pseudomonadati</taxon>
        <taxon>Pseudomonadota</taxon>
        <taxon>Alphaproteobacteria</taxon>
        <taxon>Hyphomicrobiales</taxon>
        <taxon>Nitrobacteraceae</taxon>
        <taxon>Bradyrhizobium</taxon>
    </lineage>
</organism>
<protein>
    <submittedName>
        <fullName evidence="3">Benzoate 1,2-dioxygenase small subunit</fullName>
    </submittedName>
</protein>
<evidence type="ECO:0000256" key="2">
    <source>
        <dbReference type="ARBA" id="ARBA00023002"/>
    </source>
</evidence>
<comment type="caution">
    <text evidence="3">The sequence shown here is derived from an EMBL/GenBank/DDBJ whole genome shotgun (WGS) entry which is preliminary data.</text>
</comment>
<dbReference type="SUPFAM" id="SSF54427">
    <property type="entry name" value="NTF2-like"/>
    <property type="match status" value="1"/>
</dbReference>
<dbReference type="Pfam" id="PF00866">
    <property type="entry name" value="Ring_hydroxyl_B"/>
    <property type="match status" value="1"/>
</dbReference>
<comment type="similarity">
    <text evidence="1">Belongs to the bacterial ring-hydroxylating dioxygenase beta subunit family.</text>
</comment>
<keyword evidence="2" id="KW-0560">Oxidoreductase</keyword>
<sequence length="174" mass="20500">MSIATASTLVSTSKFDLEQVRSLLFREARLLDDRQWDEWIKLYSPKASFWMPAWDDDDQLVEDPQQHISLIYYPNREGLEDRVFRIKTERSGASTPEPRTSHNVSNVEIVEERDGELDLRFNWHTLSHRYKKTDSFFGAAFYTLDTCGEELRILAKKVVLKSDYIHQVIDIYHI</sequence>
<accession>A0ABQ6AWK1</accession>
<evidence type="ECO:0000256" key="1">
    <source>
        <dbReference type="ARBA" id="ARBA00009570"/>
    </source>
</evidence>
<gene>
    <name evidence="3" type="ORF">GCM10007857_26490</name>
</gene>
<dbReference type="EMBL" id="BSOW01000008">
    <property type="protein sequence ID" value="GLR85938.1"/>
    <property type="molecule type" value="Genomic_DNA"/>
</dbReference>
<evidence type="ECO:0000313" key="4">
    <source>
        <dbReference type="Proteomes" id="UP001156905"/>
    </source>
</evidence>
<dbReference type="CDD" id="cd00667">
    <property type="entry name" value="ring_hydroxylating_dioxygenases_beta"/>
    <property type="match status" value="1"/>
</dbReference>
<evidence type="ECO:0000313" key="3">
    <source>
        <dbReference type="EMBL" id="GLR85938.1"/>
    </source>
</evidence>
<dbReference type="PANTHER" id="PTHR41534">
    <property type="entry name" value="BLR3401 PROTEIN"/>
    <property type="match status" value="1"/>
</dbReference>
<reference evidence="4" key="1">
    <citation type="journal article" date="2019" name="Int. J. Syst. Evol. Microbiol.">
        <title>The Global Catalogue of Microorganisms (GCM) 10K type strain sequencing project: providing services to taxonomists for standard genome sequencing and annotation.</title>
        <authorList>
            <consortium name="The Broad Institute Genomics Platform"/>
            <consortium name="The Broad Institute Genome Sequencing Center for Infectious Disease"/>
            <person name="Wu L."/>
            <person name="Ma J."/>
        </authorList>
    </citation>
    <scope>NUCLEOTIDE SEQUENCE [LARGE SCALE GENOMIC DNA]</scope>
    <source>
        <strain evidence="4">NBRC 102520</strain>
    </source>
</reference>
<dbReference type="Proteomes" id="UP001156905">
    <property type="component" value="Unassembled WGS sequence"/>
</dbReference>
<dbReference type="RefSeq" id="WP_284265723.1">
    <property type="nucleotide sequence ID" value="NZ_BSOW01000008.1"/>
</dbReference>
<keyword evidence="4" id="KW-1185">Reference proteome</keyword>
<dbReference type="InterPro" id="IPR032710">
    <property type="entry name" value="NTF2-like_dom_sf"/>
</dbReference>
<dbReference type="InterPro" id="IPR000391">
    <property type="entry name" value="Rng_hydr_dOase-bsu"/>
</dbReference>
<dbReference type="InterPro" id="IPR017641">
    <property type="entry name" value="Benzo_1-2-diOase_ssu"/>
</dbReference>
<name>A0ABQ6AWK1_9BRAD</name>
<dbReference type="Gene3D" id="3.10.450.50">
    <property type="match status" value="1"/>
</dbReference>
<dbReference type="PANTHER" id="PTHR41534:SF1">
    <property type="entry name" value="BLR3401 PROTEIN"/>
    <property type="match status" value="1"/>
</dbReference>
<dbReference type="NCBIfam" id="TIGR03232">
    <property type="entry name" value="benzo_1_2_benB"/>
    <property type="match status" value="1"/>
</dbReference>